<evidence type="ECO:0000256" key="1">
    <source>
        <dbReference type="ARBA" id="ARBA00009865"/>
    </source>
</evidence>
<sequence>MKFSRNIIIILFALFAVHSVLAQGTFTNPLMSSGADPWSIYKDGYYYYTHTLGNRLDIWRTKNLADLANAERKTIWTPPAGTLYSKDIWAPEIHFLQGKWYVYFAADDGKNETHRLYVLENASTDPMAGEWVFKGKISDETDKWAIDGSVMEINKKLYMVWSGWEGDVNGQQDIYIAQLKNPWTVESSRVKISSPEFEWERHGDIPNDPNNPPHVNVNEGPQFLLHNEKLFVVYSASGCWTDFYTLGMLSTTVKADLLDPKSWTKSKTPVFQPSPEAKVFSPGHNSFFKSPNGKEDWILYHANDEPGQGCGHHRSPRMQKFSWTKDGLPSFGTPVAKGVKLEIPK</sequence>
<protein>
    <submittedName>
        <fullName evidence="9">Glycosyl hydrolase family 43</fullName>
    </submittedName>
</protein>
<evidence type="ECO:0000256" key="6">
    <source>
        <dbReference type="PIRSR" id="PIRSR606710-2"/>
    </source>
</evidence>
<dbReference type="GO" id="GO:0004553">
    <property type="term" value="F:hydrolase activity, hydrolyzing O-glycosyl compounds"/>
    <property type="evidence" value="ECO:0007669"/>
    <property type="project" value="InterPro"/>
</dbReference>
<dbReference type="PIRSF" id="PIRSF025414">
    <property type="entry name" value="Alpha-L-arabinofuranosidase"/>
    <property type="match status" value="1"/>
</dbReference>
<dbReference type="GO" id="GO:0005975">
    <property type="term" value="P:carbohydrate metabolic process"/>
    <property type="evidence" value="ECO:0007669"/>
    <property type="project" value="InterPro"/>
</dbReference>
<feature type="chain" id="PRO_5016635571" evidence="8">
    <location>
        <begin position="23"/>
        <end position="345"/>
    </location>
</feature>
<dbReference type="EMBL" id="QMFY01000002">
    <property type="protein sequence ID" value="RAW02353.1"/>
    <property type="molecule type" value="Genomic_DNA"/>
</dbReference>
<gene>
    <name evidence="9" type="ORF">DQQ10_07415</name>
</gene>
<dbReference type="Pfam" id="PF04616">
    <property type="entry name" value="Glyco_hydro_43"/>
    <property type="match status" value="1"/>
</dbReference>
<dbReference type="PANTHER" id="PTHR43817">
    <property type="entry name" value="GLYCOSYL HYDROLASE"/>
    <property type="match status" value="1"/>
</dbReference>
<dbReference type="Proteomes" id="UP000251889">
    <property type="component" value="Unassembled WGS sequence"/>
</dbReference>
<dbReference type="AlphaFoldDB" id="A0A364Y5W8"/>
<organism evidence="9 10">
    <name type="scientific">Pseudochryseolinea flava</name>
    <dbReference type="NCBI Taxonomy" id="2059302"/>
    <lineage>
        <taxon>Bacteria</taxon>
        <taxon>Pseudomonadati</taxon>
        <taxon>Bacteroidota</taxon>
        <taxon>Cytophagia</taxon>
        <taxon>Cytophagales</taxon>
        <taxon>Fulvivirgaceae</taxon>
        <taxon>Pseudochryseolinea</taxon>
    </lineage>
</organism>
<dbReference type="SUPFAM" id="SSF75005">
    <property type="entry name" value="Arabinanase/levansucrase/invertase"/>
    <property type="match status" value="1"/>
</dbReference>
<keyword evidence="3 7" id="KW-0378">Hydrolase</keyword>
<name>A0A364Y5W8_9BACT</name>
<keyword evidence="2 8" id="KW-0732">Signal</keyword>
<feature type="active site" description="Proton acceptor" evidence="5">
    <location>
        <position position="36"/>
    </location>
</feature>
<evidence type="ECO:0000256" key="4">
    <source>
        <dbReference type="ARBA" id="ARBA00023295"/>
    </source>
</evidence>
<dbReference type="InterPro" id="IPR023296">
    <property type="entry name" value="Glyco_hydro_beta-prop_sf"/>
</dbReference>
<keyword evidence="10" id="KW-1185">Reference proteome</keyword>
<evidence type="ECO:0000313" key="10">
    <source>
        <dbReference type="Proteomes" id="UP000251889"/>
    </source>
</evidence>
<evidence type="ECO:0000256" key="5">
    <source>
        <dbReference type="PIRSR" id="PIRSR606710-1"/>
    </source>
</evidence>
<comment type="similarity">
    <text evidence="1 7">Belongs to the glycosyl hydrolase 43 family.</text>
</comment>
<comment type="caution">
    <text evidence="9">The sequence shown here is derived from an EMBL/GenBank/DDBJ whole genome shotgun (WGS) entry which is preliminary data.</text>
</comment>
<dbReference type="InterPro" id="IPR016828">
    <property type="entry name" value="Alpha-L-arabinofuranosidase"/>
</dbReference>
<dbReference type="Gene3D" id="2.115.10.20">
    <property type="entry name" value="Glycosyl hydrolase domain, family 43"/>
    <property type="match status" value="1"/>
</dbReference>
<dbReference type="OrthoDB" id="177947at2"/>
<dbReference type="RefSeq" id="WP_112746175.1">
    <property type="nucleotide sequence ID" value="NZ_QMFY01000002.1"/>
</dbReference>
<feature type="signal peptide" evidence="8">
    <location>
        <begin position="1"/>
        <end position="22"/>
    </location>
</feature>
<evidence type="ECO:0000256" key="3">
    <source>
        <dbReference type="ARBA" id="ARBA00022801"/>
    </source>
</evidence>
<dbReference type="InterPro" id="IPR006710">
    <property type="entry name" value="Glyco_hydro_43"/>
</dbReference>
<accession>A0A364Y5W8</accession>
<proteinExistence type="inferred from homology"/>
<reference evidence="9 10" key="1">
    <citation type="submission" date="2018-06" db="EMBL/GenBank/DDBJ databases">
        <title>Chryseolinea flavus sp. nov., a member of the phylum Bacteroidetes isolated from soil.</title>
        <authorList>
            <person name="Li Y."/>
            <person name="Wang J."/>
        </authorList>
    </citation>
    <scope>NUCLEOTIDE SEQUENCE [LARGE SCALE GENOMIC DNA]</scope>
    <source>
        <strain evidence="9 10">SDU1-6</strain>
    </source>
</reference>
<dbReference type="PANTHER" id="PTHR43817:SF1">
    <property type="entry name" value="HYDROLASE, FAMILY 43, PUTATIVE (AFU_ORTHOLOGUE AFUA_3G01660)-RELATED"/>
    <property type="match status" value="1"/>
</dbReference>
<feature type="active site" description="Proton donor" evidence="5">
    <location>
        <position position="219"/>
    </location>
</feature>
<feature type="site" description="Important for catalytic activity, responsible for pKa modulation of the active site Glu and correct orientation of both the proton donor and substrate" evidence="6">
    <location>
        <position position="147"/>
    </location>
</feature>
<evidence type="ECO:0000313" key="9">
    <source>
        <dbReference type="EMBL" id="RAW02353.1"/>
    </source>
</evidence>
<evidence type="ECO:0000256" key="8">
    <source>
        <dbReference type="SAM" id="SignalP"/>
    </source>
</evidence>
<keyword evidence="4 7" id="KW-0326">Glycosidase</keyword>
<evidence type="ECO:0000256" key="2">
    <source>
        <dbReference type="ARBA" id="ARBA00022729"/>
    </source>
</evidence>
<evidence type="ECO:0000256" key="7">
    <source>
        <dbReference type="RuleBase" id="RU361187"/>
    </source>
</evidence>
<dbReference type="CDD" id="cd18820">
    <property type="entry name" value="GH43_LbAraf43-like"/>
    <property type="match status" value="1"/>
</dbReference>